<keyword evidence="6 9" id="KW-0067">ATP-binding</keyword>
<protein>
    <recommendedName>
        <fullName evidence="1">cAMP-dependent protein kinase</fullName>
        <ecNumber evidence="1">2.7.11.11</ecNumber>
    </recommendedName>
</protein>
<feature type="domain" description="Protein kinase" evidence="12">
    <location>
        <begin position="118"/>
        <end position="377"/>
    </location>
</feature>
<dbReference type="AlphaFoldDB" id="A0AAF0EE23"/>
<dbReference type="GO" id="GO:0005952">
    <property type="term" value="C:cAMP-dependent protein kinase complex"/>
    <property type="evidence" value="ECO:0007669"/>
    <property type="project" value="TreeGrafter"/>
</dbReference>
<dbReference type="GO" id="GO:0004691">
    <property type="term" value="F:cAMP-dependent protein kinase activity"/>
    <property type="evidence" value="ECO:0007669"/>
    <property type="project" value="UniProtKB-EC"/>
</dbReference>
<dbReference type="InterPro" id="IPR000719">
    <property type="entry name" value="Prot_kinase_dom"/>
</dbReference>
<keyword evidence="2 10" id="KW-0723">Serine/threonine-protein kinase</keyword>
<dbReference type="PROSITE" id="PS51285">
    <property type="entry name" value="AGC_KINASE_CTER"/>
    <property type="match status" value="1"/>
</dbReference>
<dbReference type="Pfam" id="PF00069">
    <property type="entry name" value="Pkinase"/>
    <property type="match status" value="1"/>
</dbReference>
<organism evidence="14 15">
    <name type="scientific">Malassezia caprae</name>
    <dbReference type="NCBI Taxonomy" id="1381934"/>
    <lineage>
        <taxon>Eukaryota</taxon>
        <taxon>Fungi</taxon>
        <taxon>Dikarya</taxon>
        <taxon>Basidiomycota</taxon>
        <taxon>Ustilaginomycotina</taxon>
        <taxon>Malasseziomycetes</taxon>
        <taxon>Malasseziales</taxon>
        <taxon>Malasseziaceae</taxon>
        <taxon>Malassezia</taxon>
    </lineage>
</organism>
<evidence type="ECO:0000313" key="14">
    <source>
        <dbReference type="EMBL" id="WFD21046.1"/>
    </source>
</evidence>
<dbReference type="EC" id="2.7.11.11" evidence="1"/>
<evidence type="ECO:0000256" key="3">
    <source>
        <dbReference type="ARBA" id="ARBA00022679"/>
    </source>
</evidence>
<dbReference type="GO" id="GO:0005634">
    <property type="term" value="C:nucleus"/>
    <property type="evidence" value="ECO:0007669"/>
    <property type="project" value="TreeGrafter"/>
</dbReference>
<evidence type="ECO:0000256" key="9">
    <source>
        <dbReference type="PROSITE-ProRule" id="PRU10141"/>
    </source>
</evidence>
<accession>A0AAF0EE23</accession>
<dbReference type="FunFam" id="1.10.510.10:FF:000005">
    <property type="entry name" value="cAMP-dependent protein kinase catalytic subunit alpha"/>
    <property type="match status" value="1"/>
</dbReference>
<evidence type="ECO:0000313" key="15">
    <source>
        <dbReference type="Proteomes" id="UP001220961"/>
    </source>
</evidence>
<feature type="region of interest" description="Disordered" evidence="11">
    <location>
        <begin position="1"/>
        <end position="101"/>
    </location>
</feature>
<evidence type="ECO:0000256" key="4">
    <source>
        <dbReference type="ARBA" id="ARBA00022741"/>
    </source>
</evidence>
<dbReference type="GO" id="GO:0007165">
    <property type="term" value="P:signal transduction"/>
    <property type="evidence" value="ECO:0007669"/>
    <property type="project" value="UniProtKB-ARBA"/>
</dbReference>
<dbReference type="PROSITE" id="PS50011">
    <property type="entry name" value="PROTEIN_KINASE_DOM"/>
    <property type="match status" value="1"/>
</dbReference>
<dbReference type="GO" id="GO:0005524">
    <property type="term" value="F:ATP binding"/>
    <property type="evidence" value="ECO:0007669"/>
    <property type="project" value="UniProtKB-UniRule"/>
</dbReference>
<evidence type="ECO:0000256" key="7">
    <source>
        <dbReference type="ARBA" id="ARBA00047292"/>
    </source>
</evidence>
<dbReference type="PROSITE" id="PS00108">
    <property type="entry name" value="PROTEIN_KINASE_ST"/>
    <property type="match status" value="1"/>
</dbReference>
<dbReference type="CDD" id="cd05580">
    <property type="entry name" value="STKc_PKA_like"/>
    <property type="match status" value="1"/>
</dbReference>
<reference evidence="14" key="1">
    <citation type="submission" date="2023-03" db="EMBL/GenBank/DDBJ databases">
        <title>Mating type loci evolution in Malassezia.</title>
        <authorList>
            <person name="Coelho M.A."/>
        </authorList>
    </citation>
    <scope>NUCLEOTIDE SEQUENCE</scope>
    <source>
        <strain evidence="14">CBS 10434</strain>
    </source>
</reference>
<dbReference type="Proteomes" id="UP001220961">
    <property type="component" value="Chromosome 7"/>
</dbReference>
<gene>
    <name evidence="14" type="primary">PKA1</name>
    <name evidence="14" type="ORF">MCAP1_003301</name>
</gene>
<dbReference type="InterPro" id="IPR011009">
    <property type="entry name" value="Kinase-like_dom_sf"/>
</dbReference>
<dbReference type="GO" id="GO:0005829">
    <property type="term" value="C:cytosol"/>
    <property type="evidence" value="ECO:0007669"/>
    <property type="project" value="TreeGrafter"/>
</dbReference>
<dbReference type="InterPro" id="IPR008271">
    <property type="entry name" value="Ser/Thr_kinase_AS"/>
</dbReference>
<dbReference type="PANTHER" id="PTHR24353:SF153">
    <property type="entry name" value="CAMP-DEPENDENT PROTEIN KINASE CATALYTIC SUBUNIT 1"/>
    <property type="match status" value="1"/>
</dbReference>
<sequence>MPHLFGFHHDKHEKAGQSSHKNESGNEASSSAAGPPEVIAVPAPAAAAKGTAAPADSKGAATQAQGATAGTSAPTISVAPSQSVLGSSSAPSVPANQVNPLTGLPVRSLKGRYKLDDFTVLRTLGTGSFGRVHLVRSLHNQRFYAIKVLKKAHVVKMKQVEHANNEHQVLSMVRHPFLVNLWGTFQDPTFLYLVMDFVPGGELFTLLRHSRRFPAQVAKFYISEVALAIDFLHKHNIVYRDLKPENILIGADGHLKLIDFGFAKITAESNGMCWTLCGTPDYLAPEIIRARGYNSSVDWWSVGVLLFEMLAGYPPFYTDDSNPIKLYEKILAGHVQYPSFFEAGAKDLLKSLLTADLSKRFGNLARGSGDIFSHMWFAEIDWDCLYRKEIPAPYIPPISVHGDASQFEKYPEIDLAEYHRPDAPDEFPDLFPDF</sequence>
<dbReference type="Gene3D" id="3.30.200.20">
    <property type="entry name" value="Phosphorylase Kinase, domain 1"/>
    <property type="match status" value="1"/>
</dbReference>
<evidence type="ECO:0000259" key="12">
    <source>
        <dbReference type="PROSITE" id="PS50011"/>
    </source>
</evidence>
<dbReference type="PROSITE" id="PS00107">
    <property type="entry name" value="PROTEIN_KINASE_ATP"/>
    <property type="match status" value="1"/>
</dbReference>
<evidence type="ECO:0000256" key="8">
    <source>
        <dbReference type="ARBA" id="ARBA00047454"/>
    </source>
</evidence>
<comment type="catalytic activity">
    <reaction evidence="7">
        <text>L-threonyl-[protein] + ATP = O-phospho-L-threonyl-[protein] + ADP + H(+)</text>
        <dbReference type="Rhea" id="RHEA:46608"/>
        <dbReference type="Rhea" id="RHEA-COMP:11060"/>
        <dbReference type="Rhea" id="RHEA-COMP:11605"/>
        <dbReference type="ChEBI" id="CHEBI:15378"/>
        <dbReference type="ChEBI" id="CHEBI:30013"/>
        <dbReference type="ChEBI" id="CHEBI:30616"/>
        <dbReference type="ChEBI" id="CHEBI:61977"/>
        <dbReference type="ChEBI" id="CHEBI:456216"/>
        <dbReference type="EC" id="2.7.11.11"/>
    </reaction>
</comment>
<evidence type="ECO:0000259" key="13">
    <source>
        <dbReference type="PROSITE" id="PS51285"/>
    </source>
</evidence>
<comment type="similarity">
    <text evidence="10">Belongs to the protein kinase superfamily.</text>
</comment>
<dbReference type="SMART" id="SM00220">
    <property type="entry name" value="S_TKc"/>
    <property type="match status" value="1"/>
</dbReference>
<keyword evidence="15" id="KW-1185">Reference proteome</keyword>
<keyword evidence="3 14" id="KW-0808">Transferase</keyword>
<evidence type="ECO:0000256" key="5">
    <source>
        <dbReference type="ARBA" id="ARBA00022777"/>
    </source>
</evidence>
<dbReference type="FunFam" id="3.30.200.20:FF:000005">
    <property type="entry name" value="cAMP-dependent protein kinase catalytic subunit"/>
    <property type="match status" value="1"/>
</dbReference>
<evidence type="ECO:0000256" key="10">
    <source>
        <dbReference type="RuleBase" id="RU000304"/>
    </source>
</evidence>
<dbReference type="PANTHER" id="PTHR24353">
    <property type="entry name" value="CYCLIC NUCLEOTIDE-DEPENDENT PROTEIN KINASE"/>
    <property type="match status" value="1"/>
</dbReference>
<dbReference type="EMBL" id="CP119914">
    <property type="protein sequence ID" value="WFD21046.1"/>
    <property type="molecule type" value="Genomic_DNA"/>
</dbReference>
<dbReference type="SUPFAM" id="SSF56112">
    <property type="entry name" value="Protein kinase-like (PK-like)"/>
    <property type="match status" value="1"/>
</dbReference>
<feature type="binding site" evidence="9">
    <location>
        <position position="147"/>
    </location>
    <ligand>
        <name>ATP</name>
        <dbReference type="ChEBI" id="CHEBI:30616"/>
    </ligand>
</feature>
<name>A0AAF0EE23_9BASI</name>
<comment type="catalytic activity">
    <reaction evidence="8">
        <text>L-seryl-[protein] + ATP = O-phospho-L-seryl-[protein] + ADP + H(+)</text>
        <dbReference type="Rhea" id="RHEA:17989"/>
        <dbReference type="Rhea" id="RHEA-COMP:9863"/>
        <dbReference type="Rhea" id="RHEA-COMP:11604"/>
        <dbReference type="ChEBI" id="CHEBI:15378"/>
        <dbReference type="ChEBI" id="CHEBI:29999"/>
        <dbReference type="ChEBI" id="CHEBI:30616"/>
        <dbReference type="ChEBI" id="CHEBI:83421"/>
        <dbReference type="ChEBI" id="CHEBI:456216"/>
        <dbReference type="EC" id="2.7.11.11"/>
    </reaction>
</comment>
<feature type="compositionally biased region" description="Polar residues" evidence="11">
    <location>
        <begin position="72"/>
        <end position="100"/>
    </location>
</feature>
<keyword evidence="4 9" id="KW-0547">Nucleotide-binding</keyword>
<feature type="compositionally biased region" description="Low complexity" evidence="11">
    <location>
        <begin position="25"/>
        <end position="71"/>
    </location>
</feature>
<dbReference type="InterPro" id="IPR000961">
    <property type="entry name" value="AGC-kinase_C"/>
</dbReference>
<feature type="domain" description="AGC-kinase C-terminal" evidence="13">
    <location>
        <begin position="378"/>
        <end position="434"/>
    </location>
</feature>
<dbReference type="SMART" id="SM00133">
    <property type="entry name" value="S_TK_X"/>
    <property type="match status" value="1"/>
</dbReference>
<evidence type="ECO:0000256" key="6">
    <source>
        <dbReference type="ARBA" id="ARBA00022840"/>
    </source>
</evidence>
<evidence type="ECO:0000256" key="1">
    <source>
        <dbReference type="ARBA" id="ARBA00012444"/>
    </source>
</evidence>
<dbReference type="Gene3D" id="1.10.510.10">
    <property type="entry name" value="Transferase(Phosphotransferase) domain 1"/>
    <property type="match status" value="1"/>
</dbReference>
<evidence type="ECO:0000256" key="11">
    <source>
        <dbReference type="SAM" id="MobiDB-lite"/>
    </source>
</evidence>
<feature type="compositionally biased region" description="Basic and acidic residues" evidence="11">
    <location>
        <begin position="7"/>
        <end position="24"/>
    </location>
</feature>
<dbReference type="InterPro" id="IPR017441">
    <property type="entry name" value="Protein_kinase_ATP_BS"/>
</dbReference>
<evidence type="ECO:0000256" key="2">
    <source>
        <dbReference type="ARBA" id="ARBA00022527"/>
    </source>
</evidence>
<keyword evidence="5 14" id="KW-0418">Kinase</keyword>
<proteinExistence type="inferred from homology"/>